<dbReference type="AlphaFoldDB" id="A0A9W8NA89"/>
<organism evidence="3 4">
    <name type="scientific">Xylaria arbuscula</name>
    <dbReference type="NCBI Taxonomy" id="114810"/>
    <lineage>
        <taxon>Eukaryota</taxon>
        <taxon>Fungi</taxon>
        <taxon>Dikarya</taxon>
        <taxon>Ascomycota</taxon>
        <taxon>Pezizomycotina</taxon>
        <taxon>Sordariomycetes</taxon>
        <taxon>Xylariomycetidae</taxon>
        <taxon>Xylariales</taxon>
        <taxon>Xylariaceae</taxon>
        <taxon>Xylaria</taxon>
    </lineage>
</organism>
<dbReference type="Pfam" id="PF24494">
    <property type="entry name" value="DUF7587"/>
    <property type="match status" value="1"/>
</dbReference>
<evidence type="ECO:0000259" key="2">
    <source>
        <dbReference type="Pfam" id="PF24494"/>
    </source>
</evidence>
<feature type="compositionally biased region" description="Basic and acidic residues" evidence="1">
    <location>
        <begin position="230"/>
        <end position="255"/>
    </location>
</feature>
<comment type="caution">
    <text evidence="3">The sequence shown here is derived from an EMBL/GenBank/DDBJ whole genome shotgun (WGS) entry which is preliminary data.</text>
</comment>
<evidence type="ECO:0000313" key="4">
    <source>
        <dbReference type="Proteomes" id="UP001148614"/>
    </source>
</evidence>
<feature type="region of interest" description="Disordered" evidence="1">
    <location>
        <begin position="230"/>
        <end position="269"/>
    </location>
</feature>
<keyword evidence="4" id="KW-1185">Reference proteome</keyword>
<evidence type="ECO:0000313" key="3">
    <source>
        <dbReference type="EMBL" id="KAJ3565500.1"/>
    </source>
</evidence>
<proteinExistence type="predicted"/>
<sequence length="269" mass="32025">MRIVPTEVFQVPLFGKKKIEWDVNPEYMVFVVASTVQPHYKFKIWWTKVGYAILKAVYPDLPEYDEEGRHGGFVRGRPMIKVSVNIRTCGGSERPRTLYRVTFDEQPHDGIKARGYGQVEVTPWHFQMFVDKHMNWSCRDPSPFMSTINDWIKVKQIIRILELRGKTGIRVYKFRTSGAGWDHKKQRLFHVPRLGRYFDNFRYQTVRYMQHEYLLESHIPPESIRKVRKIKDTDYRPEPKKRKAVEDISGQEKKPRVCSIRSTDFRREG</sequence>
<reference evidence="3" key="1">
    <citation type="submission" date="2022-07" db="EMBL/GenBank/DDBJ databases">
        <title>Genome Sequence of Xylaria arbuscula.</title>
        <authorList>
            <person name="Buettner E."/>
        </authorList>
    </citation>
    <scope>NUCLEOTIDE SEQUENCE</scope>
    <source>
        <strain evidence="3">VT107</strain>
    </source>
</reference>
<accession>A0A9W8NA89</accession>
<gene>
    <name evidence="3" type="ORF">NPX13_g7482</name>
</gene>
<evidence type="ECO:0000256" key="1">
    <source>
        <dbReference type="SAM" id="MobiDB-lite"/>
    </source>
</evidence>
<feature type="domain" description="DUF7587" evidence="2">
    <location>
        <begin position="125"/>
        <end position="231"/>
    </location>
</feature>
<name>A0A9W8NA89_9PEZI</name>
<protein>
    <recommendedName>
        <fullName evidence="2">DUF7587 domain-containing protein</fullName>
    </recommendedName>
</protein>
<dbReference type="InterPro" id="IPR056009">
    <property type="entry name" value="DUF7587"/>
</dbReference>
<dbReference type="VEuPathDB" id="FungiDB:F4678DRAFT_463261"/>
<dbReference type="Proteomes" id="UP001148614">
    <property type="component" value="Unassembled WGS sequence"/>
</dbReference>
<dbReference type="EMBL" id="JANPWZ010001478">
    <property type="protein sequence ID" value="KAJ3565500.1"/>
    <property type="molecule type" value="Genomic_DNA"/>
</dbReference>